<protein>
    <recommendedName>
        <fullName evidence="4">Ribosome biogenesis protein SLX9</fullName>
    </recommendedName>
</protein>
<proteinExistence type="predicted"/>
<gene>
    <name evidence="2" type="ORF">PUMCH_000097</name>
</gene>
<evidence type="ECO:0000313" key="2">
    <source>
        <dbReference type="EMBL" id="WPK22877.1"/>
    </source>
</evidence>
<dbReference type="GeneID" id="88171166"/>
<sequence>MARESTSRGKQEFLQDIANYEKLLQNANLEADIPPRRAMRAKSLKPVIKVKRAAKPTALSKKYLQKIKKSPYLARPTYNGKPQIKLMEPTAPARRQTRSVKKRQQFEESKPLQNKFELPERKKRSALWESVANVDSEKMSFDHSIMTTNTYESLIRTIREKAEDIDFGLLCKFLPKNLEAEKQRFHIDFEADQGHIYPRGRLFSDDIDYFFKQLSDSIPSNGTDTIPLI</sequence>
<accession>A0AAX4H2V1</accession>
<dbReference type="EMBL" id="CP138894">
    <property type="protein sequence ID" value="WPK22877.1"/>
    <property type="molecule type" value="Genomic_DNA"/>
</dbReference>
<name>A0AAX4H2V1_9ASCO</name>
<reference evidence="2 3" key="1">
    <citation type="submission" date="2023-10" db="EMBL/GenBank/DDBJ databases">
        <title>Draft Genome Sequence of Candida saopaulonensis from a very Premature Infant with Sepsis.</title>
        <authorList>
            <person name="Ning Y."/>
            <person name="Dai R."/>
            <person name="Xiao M."/>
            <person name="Xu Y."/>
            <person name="Yan Q."/>
            <person name="Zhang L."/>
        </authorList>
    </citation>
    <scope>NUCLEOTIDE SEQUENCE [LARGE SCALE GENOMIC DNA]</scope>
    <source>
        <strain evidence="2 3">19XY460</strain>
    </source>
</reference>
<evidence type="ECO:0008006" key="4">
    <source>
        <dbReference type="Google" id="ProtNLM"/>
    </source>
</evidence>
<evidence type="ECO:0000313" key="3">
    <source>
        <dbReference type="Proteomes" id="UP001338582"/>
    </source>
</evidence>
<dbReference type="AlphaFoldDB" id="A0AAX4H2V1"/>
<feature type="region of interest" description="Disordered" evidence="1">
    <location>
        <begin position="91"/>
        <end position="111"/>
    </location>
</feature>
<dbReference type="KEGG" id="asau:88171166"/>
<dbReference type="RefSeq" id="XP_062875264.1">
    <property type="nucleotide sequence ID" value="XM_063019194.1"/>
</dbReference>
<evidence type="ECO:0000256" key="1">
    <source>
        <dbReference type="SAM" id="MobiDB-lite"/>
    </source>
</evidence>
<dbReference type="Proteomes" id="UP001338582">
    <property type="component" value="Chromosome 1"/>
</dbReference>
<keyword evidence="3" id="KW-1185">Reference proteome</keyword>
<organism evidence="2 3">
    <name type="scientific">Australozyma saopauloensis</name>
    <dbReference type="NCBI Taxonomy" id="291208"/>
    <lineage>
        <taxon>Eukaryota</taxon>
        <taxon>Fungi</taxon>
        <taxon>Dikarya</taxon>
        <taxon>Ascomycota</taxon>
        <taxon>Saccharomycotina</taxon>
        <taxon>Pichiomycetes</taxon>
        <taxon>Metschnikowiaceae</taxon>
        <taxon>Australozyma</taxon>
    </lineage>
</organism>